<keyword evidence="2" id="KW-1185">Reference proteome</keyword>
<name>A0ACC0NAB6_RHOML</name>
<evidence type="ECO:0000313" key="2">
    <source>
        <dbReference type="Proteomes" id="UP001062846"/>
    </source>
</evidence>
<proteinExistence type="predicted"/>
<comment type="caution">
    <text evidence="1">The sequence shown here is derived from an EMBL/GenBank/DDBJ whole genome shotgun (WGS) entry which is preliminary data.</text>
</comment>
<accession>A0ACC0NAB6</accession>
<reference evidence="1" key="1">
    <citation type="submission" date="2022-02" db="EMBL/GenBank/DDBJ databases">
        <title>Plant Genome Project.</title>
        <authorList>
            <person name="Zhang R.-G."/>
        </authorList>
    </citation>
    <scope>NUCLEOTIDE SEQUENCE</scope>
    <source>
        <strain evidence="1">AT1</strain>
    </source>
</reference>
<gene>
    <name evidence="1" type="ORF">RHMOL_Rhmol06G0043000</name>
</gene>
<protein>
    <submittedName>
        <fullName evidence="1">Uncharacterized protein</fullName>
    </submittedName>
</protein>
<dbReference type="EMBL" id="CM046393">
    <property type="protein sequence ID" value="KAI8549677.1"/>
    <property type="molecule type" value="Genomic_DNA"/>
</dbReference>
<evidence type="ECO:0000313" key="1">
    <source>
        <dbReference type="EMBL" id="KAI8549677.1"/>
    </source>
</evidence>
<organism evidence="1 2">
    <name type="scientific">Rhododendron molle</name>
    <name type="common">Chinese azalea</name>
    <name type="synonym">Azalea mollis</name>
    <dbReference type="NCBI Taxonomy" id="49168"/>
    <lineage>
        <taxon>Eukaryota</taxon>
        <taxon>Viridiplantae</taxon>
        <taxon>Streptophyta</taxon>
        <taxon>Embryophyta</taxon>
        <taxon>Tracheophyta</taxon>
        <taxon>Spermatophyta</taxon>
        <taxon>Magnoliopsida</taxon>
        <taxon>eudicotyledons</taxon>
        <taxon>Gunneridae</taxon>
        <taxon>Pentapetalae</taxon>
        <taxon>asterids</taxon>
        <taxon>Ericales</taxon>
        <taxon>Ericaceae</taxon>
        <taxon>Ericoideae</taxon>
        <taxon>Rhodoreae</taxon>
        <taxon>Rhododendron</taxon>
    </lineage>
</organism>
<sequence>MGDNRPQRLVSHAIEEEEHVKKQEAKLFGTGRFMSMMIMFPYHYPIMLRVLLIYPMPNFEKDCRLLEQVDKLAYKMFEHYITFEAVFKCKDAAPVYFQFQAIIFARPRDTKDGMEVLLCSLKLNA</sequence>
<dbReference type="Proteomes" id="UP001062846">
    <property type="component" value="Chromosome 6"/>
</dbReference>